<organism evidence="1 2">
    <name type="scientific">Bacteroides graminisolvens</name>
    <dbReference type="NCBI Taxonomy" id="477666"/>
    <lineage>
        <taxon>Bacteria</taxon>
        <taxon>Pseudomonadati</taxon>
        <taxon>Bacteroidota</taxon>
        <taxon>Bacteroidia</taxon>
        <taxon>Bacteroidales</taxon>
        <taxon>Bacteroidaceae</taxon>
        <taxon>Bacteroides</taxon>
    </lineage>
</organism>
<proteinExistence type="predicted"/>
<reference evidence="1 2" key="1">
    <citation type="journal article" date="2018" name="Nat. Biotechnol.">
        <title>A standardized bacterial taxonomy based on genome phylogeny substantially revises the tree of life.</title>
        <authorList>
            <person name="Parks D.H."/>
            <person name="Chuvochina M."/>
            <person name="Waite D.W."/>
            <person name="Rinke C."/>
            <person name="Skarshewski A."/>
            <person name="Chaumeil P.A."/>
            <person name="Hugenholtz P."/>
        </authorList>
    </citation>
    <scope>NUCLEOTIDE SEQUENCE [LARGE SCALE GENOMIC DNA]</scope>
    <source>
        <strain evidence="1">UBA9667</strain>
    </source>
</reference>
<name>A0A3D2SB84_9BACE</name>
<dbReference type="Proteomes" id="UP000263098">
    <property type="component" value="Unassembled WGS sequence"/>
</dbReference>
<comment type="caution">
    <text evidence="1">The sequence shown here is derived from an EMBL/GenBank/DDBJ whole genome shotgun (WGS) entry which is preliminary data.</text>
</comment>
<dbReference type="EMBL" id="DPVG01000064">
    <property type="protein sequence ID" value="HCK23497.1"/>
    <property type="molecule type" value="Genomic_DNA"/>
</dbReference>
<gene>
    <name evidence="1" type="ORF">DHW31_01710</name>
</gene>
<evidence type="ECO:0000313" key="2">
    <source>
        <dbReference type="Proteomes" id="UP000263098"/>
    </source>
</evidence>
<protein>
    <submittedName>
        <fullName evidence="1">Uncharacterized protein</fullName>
    </submittedName>
</protein>
<dbReference type="AlphaFoldDB" id="A0A3D2SB84"/>
<sequence length="59" mass="7170">MDDIMKMSLEELRREYLQLKSKLEETEKNKSCFYEMYEREKNKFAAFKDAVKSIVVLIE</sequence>
<accession>A0A3D2SB84</accession>
<evidence type="ECO:0000313" key="1">
    <source>
        <dbReference type="EMBL" id="HCK23497.1"/>
    </source>
</evidence>